<name>A0A934TVU2_9BURK</name>
<dbReference type="PANTHER" id="PTHR33452">
    <property type="entry name" value="OXIDOREDUCTASE CATD-RELATED"/>
    <property type="match status" value="1"/>
</dbReference>
<dbReference type="InterPro" id="IPR032808">
    <property type="entry name" value="DoxX"/>
</dbReference>
<evidence type="ECO:0000256" key="1">
    <source>
        <dbReference type="ARBA" id="ARBA00004651"/>
    </source>
</evidence>
<keyword evidence="3" id="KW-1003">Cell membrane</keyword>
<evidence type="ECO:0000256" key="2">
    <source>
        <dbReference type="ARBA" id="ARBA00006679"/>
    </source>
</evidence>
<gene>
    <name evidence="8" type="ORF">JJB11_20570</name>
</gene>
<keyword evidence="6 7" id="KW-0472">Membrane</keyword>
<evidence type="ECO:0000256" key="7">
    <source>
        <dbReference type="SAM" id="Phobius"/>
    </source>
</evidence>
<proteinExistence type="inferred from homology"/>
<organism evidence="8 9">
    <name type="scientific">Ramlibacter ginsenosidimutans</name>
    <dbReference type="NCBI Taxonomy" id="502333"/>
    <lineage>
        <taxon>Bacteria</taxon>
        <taxon>Pseudomonadati</taxon>
        <taxon>Pseudomonadota</taxon>
        <taxon>Betaproteobacteria</taxon>
        <taxon>Burkholderiales</taxon>
        <taxon>Comamonadaceae</taxon>
        <taxon>Ramlibacter</taxon>
    </lineage>
</organism>
<evidence type="ECO:0000256" key="5">
    <source>
        <dbReference type="ARBA" id="ARBA00022989"/>
    </source>
</evidence>
<keyword evidence="5 7" id="KW-1133">Transmembrane helix</keyword>
<evidence type="ECO:0000256" key="3">
    <source>
        <dbReference type="ARBA" id="ARBA00022475"/>
    </source>
</evidence>
<dbReference type="EMBL" id="JAEPWM010000010">
    <property type="protein sequence ID" value="MBK6008504.1"/>
    <property type="molecule type" value="Genomic_DNA"/>
</dbReference>
<dbReference type="Pfam" id="PF07681">
    <property type="entry name" value="DoxX"/>
    <property type="match status" value="1"/>
</dbReference>
<keyword evidence="9" id="KW-1185">Reference proteome</keyword>
<feature type="transmembrane region" description="Helical" evidence="7">
    <location>
        <begin position="34"/>
        <end position="59"/>
    </location>
</feature>
<reference evidence="8" key="1">
    <citation type="journal article" date="2012" name="J. Microbiol. Biotechnol.">
        <title>Ramlibacter ginsenosidimutans sp. nov., with ginsenoside-converting activity.</title>
        <authorList>
            <person name="Wang L."/>
            <person name="An D.S."/>
            <person name="Kim S.G."/>
            <person name="Jin F.X."/>
            <person name="Kim S.C."/>
            <person name="Lee S.T."/>
            <person name="Im W.T."/>
        </authorList>
    </citation>
    <scope>NUCLEOTIDE SEQUENCE</scope>
    <source>
        <strain evidence="8">KACC 17527</strain>
    </source>
</reference>
<comment type="caution">
    <text evidence="8">The sequence shown here is derived from an EMBL/GenBank/DDBJ whole genome shotgun (WGS) entry which is preliminary data.</text>
</comment>
<comment type="subcellular location">
    <subcellularLocation>
        <location evidence="1">Cell membrane</location>
        <topology evidence="1">Multi-pass membrane protein</topology>
    </subcellularLocation>
</comment>
<keyword evidence="4 7" id="KW-0812">Transmembrane</keyword>
<dbReference type="Proteomes" id="UP000630528">
    <property type="component" value="Unassembled WGS sequence"/>
</dbReference>
<evidence type="ECO:0000256" key="6">
    <source>
        <dbReference type="ARBA" id="ARBA00023136"/>
    </source>
</evidence>
<feature type="transmembrane region" description="Helical" evidence="7">
    <location>
        <begin position="92"/>
        <end position="114"/>
    </location>
</feature>
<reference evidence="8" key="2">
    <citation type="submission" date="2021-01" db="EMBL/GenBank/DDBJ databases">
        <authorList>
            <person name="Kang M."/>
        </authorList>
    </citation>
    <scope>NUCLEOTIDE SEQUENCE</scope>
    <source>
        <strain evidence="8">KACC 17527</strain>
    </source>
</reference>
<evidence type="ECO:0000313" key="9">
    <source>
        <dbReference type="Proteomes" id="UP000630528"/>
    </source>
</evidence>
<feature type="transmembrane region" description="Helical" evidence="7">
    <location>
        <begin position="65"/>
        <end position="85"/>
    </location>
</feature>
<feature type="transmembrane region" description="Helical" evidence="7">
    <location>
        <begin position="126"/>
        <end position="149"/>
    </location>
</feature>
<sequence length="155" mass="16020">MATLSSTANPYASDPATGLALSPAQNALTLAGRVLIALLFVPSGWGKLMGFAGTVAYIAKGGVPLPEVCAAIAVFCELGLGLALLLGFRARWAALGLAVFTIVISPIFHNYWAAPEAAVYMQRLNFYKNLAIAGGLLAFAAFGAGAFSIDGRKRA</sequence>
<comment type="similarity">
    <text evidence="2">Belongs to the DoxX family.</text>
</comment>
<evidence type="ECO:0000256" key="4">
    <source>
        <dbReference type="ARBA" id="ARBA00022692"/>
    </source>
</evidence>
<dbReference type="AlphaFoldDB" id="A0A934TVU2"/>
<dbReference type="InterPro" id="IPR051907">
    <property type="entry name" value="DoxX-like_oxidoreductase"/>
</dbReference>
<dbReference type="RefSeq" id="WP_201175916.1">
    <property type="nucleotide sequence ID" value="NZ_JAEPWM010000010.1"/>
</dbReference>
<accession>A0A934TVU2</accession>
<protein>
    <submittedName>
        <fullName evidence="8">DoxX family protein</fullName>
    </submittedName>
</protein>
<evidence type="ECO:0000313" key="8">
    <source>
        <dbReference type="EMBL" id="MBK6008504.1"/>
    </source>
</evidence>
<dbReference type="GO" id="GO:0005886">
    <property type="term" value="C:plasma membrane"/>
    <property type="evidence" value="ECO:0007669"/>
    <property type="project" value="UniProtKB-SubCell"/>
</dbReference>
<dbReference type="PANTHER" id="PTHR33452:SF1">
    <property type="entry name" value="INNER MEMBRANE PROTEIN YPHA-RELATED"/>
    <property type="match status" value="1"/>
</dbReference>